<gene>
    <name evidence="4" type="ORF">GHO39_11485</name>
    <name evidence="3" type="ORF">GHO40_15765</name>
</gene>
<evidence type="ECO:0000313" key="4">
    <source>
        <dbReference type="EMBL" id="MQT89752.1"/>
    </source>
</evidence>
<name>A0A0J6I9Q7_9PSED</name>
<evidence type="ECO:0000256" key="1">
    <source>
        <dbReference type="SAM" id="MobiDB-lite"/>
    </source>
</evidence>
<feature type="region of interest" description="Disordered" evidence="1">
    <location>
        <begin position="108"/>
        <end position="132"/>
    </location>
</feature>
<dbReference type="AlphaFoldDB" id="A0A0J6I9Q7"/>
<evidence type="ECO:0000313" key="5">
    <source>
        <dbReference type="Proteomes" id="UP000441404"/>
    </source>
</evidence>
<dbReference type="EMBL" id="WIWJ01000027">
    <property type="protein sequence ID" value="MQT48165.1"/>
    <property type="molecule type" value="Genomic_DNA"/>
</dbReference>
<reference evidence="5 6" key="1">
    <citation type="submission" date="2019-10" db="EMBL/GenBank/DDBJ databases">
        <title>Evaluation of single-gene subtyping targets for Pseudomonas.</title>
        <authorList>
            <person name="Reichler S.J."/>
            <person name="Orsi R.H."/>
            <person name="Wiedmann M."/>
            <person name="Martin N.H."/>
            <person name="Murphy S.I."/>
        </authorList>
    </citation>
    <scope>NUCLEOTIDE SEQUENCE [LARGE SCALE GENOMIC DNA]</scope>
    <source>
        <strain evidence="4 6">FSL R10-3254</strain>
        <strain evidence="3 5">FSL R10-3257</strain>
    </source>
</reference>
<protein>
    <submittedName>
        <fullName evidence="4">DUF2946 domain-containing protein</fullName>
    </submittedName>
</protein>
<proteinExistence type="predicted"/>
<dbReference type="STRING" id="1608996.TU84_00425"/>
<dbReference type="Pfam" id="PF11162">
    <property type="entry name" value="DUF2946"/>
    <property type="match status" value="1"/>
</dbReference>
<dbReference type="RefSeq" id="WP_048366527.1">
    <property type="nucleotide sequence ID" value="NZ_CAKZJC010000206.1"/>
</dbReference>
<organism evidence="4 6">
    <name type="scientific">Pseudomonas helleri</name>
    <dbReference type="NCBI Taxonomy" id="1608996"/>
    <lineage>
        <taxon>Bacteria</taxon>
        <taxon>Pseudomonadati</taxon>
        <taxon>Pseudomonadota</taxon>
        <taxon>Gammaproteobacteria</taxon>
        <taxon>Pseudomonadales</taxon>
        <taxon>Pseudomonadaceae</taxon>
        <taxon>Pseudomonas</taxon>
    </lineage>
</organism>
<accession>A0A0J6I9Q7</accession>
<comment type="caution">
    <text evidence="4">The sequence shown here is derived from an EMBL/GenBank/DDBJ whole genome shotgun (WGS) entry which is preliminary data.</text>
</comment>
<evidence type="ECO:0000313" key="6">
    <source>
        <dbReference type="Proteomes" id="UP000489190"/>
    </source>
</evidence>
<feature type="chain" id="PRO_5036293882" evidence="2">
    <location>
        <begin position="31"/>
        <end position="132"/>
    </location>
</feature>
<dbReference type="EMBL" id="WIWI01000027">
    <property type="protein sequence ID" value="MQT89752.1"/>
    <property type="molecule type" value="Genomic_DNA"/>
</dbReference>
<evidence type="ECO:0000256" key="2">
    <source>
        <dbReference type="SAM" id="SignalP"/>
    </source>
</evidence>
<keyword evidence="2" id="KW-0732">Signal</keyword>
<feature type="signal peptide" evidence="2">
    <location>
        <begin position="1"/>
        <end position="30"/>
    </location>
</feature>
<dbReference type="OrthoDB" id="6987583at2"/>
<dbReference type="InterPro" id="IPR021333">
    <property type="entry name" value="DUF2946"/>
</dbReference>
<dbReference type="Proteomes" id="UP000489190">
    <property type="component" value="Unassembled WGS sequence"/>
</dbReference>
<evidence type="ECO:0000313" key="3">
    <source>
        <dbReference type="EMBL" id="MQT48165.1"/>
    </source>
</evidence>
<sequence length="132" mass="14442">MSRQRFAFAWIACFAVLFNMLAMSMGGAMASTGSEPAEQVMWSSFCTSTGTKMVAVSLGKFDTADSHKDDHSNMQHCWCCSGSAPLVALPAHIPTLYFAAIERGHSQVPDHLKRPTPRQQWPSLNPRASPLV</sequence>
<dbReference type="Proteomes" id="UP000441404">
    <property type="component" value="Unassembled WGS sequence"/>
</dbReference>